<sequence>MSGQVAYVESAGDKNQFLHLIVILSGHPVAGFDEVYLDGKLIGEFGSKAYYELFTGNQPLVCQSLIDASAGRWTANHKLLGCAYIYLKLEYDESLFTSGIPTVQVVTRGKNDIYDTRSGIFGWSDNPALCARDYMVLPEALGGMGCEEGDATRAERLTWYESNSPVYADLYKRIWGMA</sequence>
<reference evidence="1 2" key="1">
    <citation type="submission" date="2021-05" db="EMBL/GenBank/DDBJ databases">
        <title>The draft genome of Geobacter luticola JCM 17780.</title>
        <authorList>
            <person name="Xu Z."/>
            <person name="Masuda Y."/>
            <person name="Itoh H."/>
            <person name="Senoo K."/>
        </authorList>
    </citation>
    <scope>NUCLEOTIDE SEQUENCE [LARGE SCALE GENOMIC DNA]</scope>
    <source>
        <strain evidence="1 2">JCM 17780</strain>
    </source>
</reference>
<name>A0ABS5SG55_9BACT</name>
<evidence type="ECO:0000313" key="2">
    <source>
        <dbReference type="Proteomes" id="UP000756860"/>
    </source>
</evidence>
<organism evidence="1 2">
    <name type="scientific">Geomobilimonas luticola</name>
    <dbReference type="NCBI Taxonomy" id="1114878"/>
    <lineage>
        <taxon>Bacteria</taxon>
        <taxon>Pseudomonadati</taxon>
        <taxon>Thermodesulfobacteriota</taxon>
        <taxon>Desulfuromonadia</taxon>
        <taxon>Geobacterales</taxon>
        <taxon>Geobacteraceae</taxon>
        <taxon>Geomobilimonas</taxon>
    </lineage>
</organism>
<gene>
    <name evidence="1" type="ORF">KI810_14910</name>
</gene>
<evidence type="ECO:0000313" key="1">
    <source>
        <dbReference type="EMBL" id="MBT0654349.1"/>
    </source>
</evidence>
<dbReference type="Proteomes" id="UP000756860">
    <property type="component" value="Unassembled WGS sequence"/>
</dbReference>
<keyword evidence="2" id="KW-1185">Reference proteome</keyword>
<protein>
    <submittedName>
        <fullName evidence="1">Uncharacterized protein</fullName>
    </submittedName>
</protein>
<dbReference type="EMBL" id="JAHCVK010000010">
    <property type="protein sequence ID" value="MBT0654349.1"/>
    <property type="molecule type" value="Genomic_DNA"/>
</dbReference>
<accession>A0ABS5SG55</accession>
<dbReference type="RefSeq" id="WP_214176359.1">
    <property type="nucleotide sequence ID" value="NZ_JAHCVK010000010.1"/>
</dbReference>
<comment type="caution">
    <text evidence="1">The sequence shown here is derived from an EMBL/GenBank/DDBJ whole genome shotgun (WGS) entry which is preliminary data.</text>
</comment>
<proteinExistence type="predicted"/>